<organism evidence="3 4">
    <name type="scientific">Orchesella dallaii</name>
    <dbReference type="NCBI Taxonomy" id="48710"/>
    <lineage>
        <taxon>Eukaryota</taxon>
        <taxon>Metazoa</taxon>
        <taxon>Ecdysozoa</taxon>
        <taxon>Arthropoda</taxon>
        <taxon>Hexapoda</taxon>
        <taxon>Collembola</taxon>
        <taxon>Entomobryomorpha</taxon>
        <taxon>Entomobryoidea</taxon>
        <taxon>Orchesellidae</taxon>
        <taxon>Orchesellinae</taxon>
        <taxon>Orchesella</taxon>
    </lineage>
</organism>
<dbReference type="InterPro" id="IPR011041">
    <property type="entry name" value="Quinoprot_gluc/sorb_DH_b-prop"/>
</dbReference>
<feature type="domain" description="Pyrroloquinoline quinone-dependent pyranose dehydrogenase beta-propeller" evidence="2">
    <location>
        <begin position="21"/>
        <end position="404"/>
    </location>
</feature>
<dbReference type="Proteomes" id="UP001642540">
    <property type="component" value="Unassembled WGS sequence"/>
</dbReference>
<proteinExistence type="predicted"/>
<feature type="region of interest" description="Disordered" evidence="1">
    <location>
        <begin position="408"/>
        <end position="432"/>
    </location>
</feature>
<evidence type="ECO:0000313" key="3">
    <source>
        <dbReference type="EMBL" id="CAL8072890.1"/>
    </source>
</evidence>
<dbReference type="InterPro" id="IPR054539">
    <property type="entry name" value="Beta-prop_PDH"/>
</dbReference>
<keyword evidence="4" id="KW-1185">Reference proteome</keyword>
<comment type="caution">
    <text evidence="3">The sequence shown here is derived from an EMBL/GenBank/DDBJ whole genome shotgun (WGS) entry which is preliminary data.</text>
</comment>
<reference evidence="3 4" key="1">
    <citation type="submission" date="2024-08" db="EMBL/GenBank/DDBJ databases">
        <authorList>
            <person name="Cucini C."/>
            <person name="Frati F."/>
        </authorList>
    </citation>
    <scope>NUCLEOTIDE SEQUENCE [LARGE SCALE GENOMIC DNA]</scope>
</reference>
<accession>A0ABP1PRL5</accession>
<gene>
    <name evidence="3" type="ORF">ODALV1_LOCUS2379</name>
</gene>
<protein>
    <recommendedName>
        <fullName evidence="2">Pyrroloquinoline quinone-dependent pyranose dehydrogenase beta-propeller domain-containing protein</fullName>
    </recommendedName>
</protein>
<name>A0ABP1PRL5_9HEXA</name>
<evidence type="ECO:0000259" key="2">
    <source>
        <dbReference type="Pfam" id="PF22807"/>
    </source>
</evidence>
<dbReference type="SUPFAM" id="SSF50952">
    <property type="entry name" value="Soluble quinoprotein glucose dehydrogenase"/>
    <property type="match status" value="1"/>
</dbReference>
<evidence type="ECO:0000256" key="1">
    <source>
        <dbReference type="SAM" id="MobiDB-lite"/>
    </source>
</evidence>
<sequence>MIIIGGSCLAWAVKCQVDYNTTEGFTADRFINTNEVKRPRGILLDPVGDILIVSGKPYSEITTVYKDHENKTVKTVLVNGERLGLTHGIAYNAGYLYASSDTTVYRWPYSPGQRSALGENYEIIIKNIPAGGHETRTLVFDSYNSLYISVGSFANVSLDSDRARILKFNLGQGIQPGGFEYSSGEVYAEGLRNAVGLAFYNAILWAVDNGADDLVRDDIEKDINNSNPADELIKLDKPPGSFYGYPYCWTVYDLPKTNNGRGDQLAWPGYLEDGVHNDAWCNQSSNSIPPTLPLPAHYAPLGLTFYDGTGCDTTGTGAFPCTMKGDAFVAFHGSWNNNPQRGFQVARIPINHETGVRIGEEPIWILREIAPNSCNPCLRPVDLVFDQHGHLIVTSDASGDVIRVMYENGDLDPEPTSSTPGTKPSPTPGPNSVGKLQLSGMLVILMAFTVIQRQYS</sequence>
<evidence type="ECO:0000313" key="4">
    <source>
        <dbReference type="Proteomes" id="UP001642540"/>
    </source>
</evidence>
<dbReference type="Gene3D" id="2.120.10.30">
    <property type="entry name" value="TolB, C-terminal domain"/>
    <property type="match status" value="1"/>
</dbReference>
<dbReference type="Pfam" id="PF22807">
    <property type="entry name" value="TrAA12"/>
    <property type="match status" value="1"/>
</dbReference>
<dbReference type="EMBL" id="CAXLJM020000007">
    <property type="protein sequence ID" value="CAL8072890.1"/>
    <property type="molecule type" value="Genomic_DNA"/>
</dbReference>
<dbReference type="PANTHER" id="PTHR19328">
    <property type="entry name" value="HEDGEHOG-INTERACTING PROTEIN"/>
    <property type="match status" value="1"/>
</dbReference>
<dbReference type="InterPro" id="IPR011042">
    <property type="entry name" value="6-blade_b-propeller_TolB-like"/>
</dbReference>
<dbReference type="PANTHER" id="PTHR19328:SF53">
    <property type="entry name" value="MEMBRANE PROTEIN"/>
    <property type="match status" value="1"/>
</dbReference>